<dbReference type="InterPro" id="IPR050695">
    <property type="entry name" value="N-acetylmuramoyl_amidase_3"/>
</dbReference>
<dbReference type="PANTHER" id="PTHR30404">
    <property type="entry name" value="N-ACETYLMURAMOYL-L-ALANINE AMIDASE"/>
    <property type="match status" value="1"/>
</dbReference>
<proteinExistence type="predicted"/>
<gene>
    <name evidence="7" type="ORF">H8712_03370</name>
</gene>
<dbReference type="InterPro" id="IPR018337">
    <property type="entry name" value="Cell_wall/Cho-bd_repeat"/>
</dbReference>
<feature type="repeat" description="Cell wall-binding" evidence="3">
    <location>
        <begin position="525"/>
        <end position="544"/>
    </location>
</feature>
<feature type="domain" description="MurNAc-LAA" evidence="6">
    <location>
        <begin position="348"/>
        <end position="482"/>
    </location>
</feature>
<dbReference type="EMBL" id="JACRTP010000001">
    <property type="protein sequence ID" value="MBC8627670.1"/>
    <property type="molecule type" value="Genomic_DNA"/>
</dbReference>
<keyword evidence="1" id="KW-0677">Repeat</keyword>
<reference evidence="7 8" key="1">
    <citation type="submission" date="2020-08" db="EMBL/GenBank/DDBJ databases">
        <title>Genome public.</title>
        <authorList>
            <person name="Liu C."/>
            <person name="Sun Q."/>
        </authorList>
    </citation>
    <scope>NUCLEOTIDE SEQUENCE [LARGE SCALE GENOMIC DNA]</scope>
    <source>
        <strain evidence="7 8">3_YM_SP_D4_24.mj</strain>
    </source>
</reference>
<sequence length="995" mass="110307">MKKATKKWIAYLLTLTMLLSVATPVFGAEPEDSVPETVQTQEAVQSTEKSADEISQEQVSEEQNSEAQSTNEQDTEEQNSKTSDLEGTNSEETNSEEMNSEEMNSRDAVSEVAFNYVVTQDDGINQSVIMSFGDETTVIESAVLTYRDGGEVKTAESDTVAENFAVFLLPIAQDGVERVWESAVVRITGIEYTVSLQDSEGMTQTEVSEETASEVLQDTEESLDEETANLVEDSVISTKGDGITGEEIADSIEKSIELVPDADVAAQISTFSMESVGRAVQKYVIVLDPGHGGTDSGAENQNGISSESESKLTLKIANYVKQELEKSSQFVVYMTRTDDSYVGLSERVNYAASKNADILVSLHLNSADSKTANGAEILVPRTGRYNSKVAENAGQLAQDILKKLVSLGLYNRGLVYRDSASGTKYPDGSTADYYAIVRQGLQAGIPSIIVEHAFISSTVDAKFLDSEADLQKIGRADAEGIAQYFGVTLSNSSNNNSNSNSGDSDKNGWVKENRNWYYYKSNAKQTGWQKVDGKWYYLKANGVMQTYWYLENGKYYFLGANGSVRTGWQNIWGKWYYFDSDGVMQTGWQKIKGVWYYLGGSSDGAMKTGWQKINGKWYYLNANGVMQTYWYLENGKYYFLGANGSVRTGWQNIWGKYYHFDSDGVMQTGWQKIDGAWYYFGNEKNGAMQVGWQIVDHEYYYIVDSGVMQTYWRKIDGNYYFFGANGSMRTGWQKIWGKWYYLDENGVMQTGWQKIKGVWYYFGGASDGAMKTGWQTINGKTYYFDSEGAMATGTVTISGKKYEFNSSGVLKEETKNEGLYQITGKSSVTVSQMVKYYNKYSSIAYPSAALTKGGAADIETFCKIIKEEADAENMKADVVFIQAMLETGYLKFGGDVKISQFNFAGLGATGNGVAGNSFKDVRTGIRAQVQHLKAYANKEALKNTCVDVRFSYVTRGSAPYVEWLGIQENPNGGGWAASKNYGNDLLGLINKLKAI</sequence>
<dbReference type="InterPro" id="IPR002508">
    <property type="entry name" value="MurNAc-LAA_cat"/>
</dbReference>
<dbReference type="Pfam" id="PF01473">
    <property type="entry name" value="Choline_bind_1"/>
    <property type="match status" value="4"/>
</dbReference>
<feature type="chain" id="PRO_5047327182" evidence="5">
    <location>
        <begin position="28"/>
        <end position="995"/>
    </location>
</feature>
<keyword evidence="8" id="KW-1185">Reference proteome</keyword>
<dbReference type="PROSITE" id="PS51170">
    <property type="entry name" value="CW"/>
    <property type="match status" value="8"/>
</dbReference>
<feature type="repeat" description="Cell wall-binding" evidence="3">
    <location>
        <begin position="565"/>
        <end position="584"/>
    </location>
</feature>
<feature type="repeat" description="Cell wall-binding" evidence="3">
    <location>
        <begin position="647"/>
        <end position="666"/>
    </location>
</feature>
<accession>A0ABR7P8E3</accession>
<feature type="repeat" description="Cell wall-binding" evidence="3">
    <location>
        <begin position="709"/>
        <end position="728"/>
    </location>
</feature>
<evidence type="ECO:0000259" key="6">
    <source>
        <dbReference type="SMART" id="SM00646"/>
    </source>
</evidence>
<dbReference type="CDD" id="cd02696">
    <property type="entry name" value="MurNAc-LAA"/>
    <property type="match status" value="1"/>
</dbReference>
<evidence type="ECO:0000313" key="7">
    <source>
        <dbReference type="EMBL" id="MBC8627670.1"/>
    </source>
</evidence>
<dbReference type="SUPFAM" id="SSF69360">
    <property type="entry name" value="Cell wall binding repeat"/>
    <property type="match status" value="2"/>
</dbReference>
<feature type="signal peptide" evidence="5">
    <location>
        <begin position="1"/>
        <end position="27"/>
    </location>
</feature>
<feature type="repeat" description="Cell wall-binding" evidence="3">
    <location>
        <begin position="667"/>
        <end position="686"/>
    </location>
</feature>
<evidence type="ECO:0000256" key="2">
    <source>
        <dbReference type="ARBA" id="ARBA00022801"/>
    </source>
</evidence>
<feature type="repeat" description="Cell wall-binding" evidence="3">
    <location>
        <begin position="729"/>
        <end position="748"/>
    </location>
</feature>
<dbReference type="Proteomes" id="UP000661649">
    <property type="component" value="Unassembled WGS sequence"/>
</dbReference>
<organism evidence="7 8">
    <name type="scientific">Blautia stercoris</name>
    <dbReference type="NCBI Taxonomy" id="871664"/>
    <lineage>
        <taxon>Bacteria</taxon>
        <taxon>Bacillati</taxon>
        <taxon>Bacillota</taxon>
        <taxon>Clostridia</taxon>
        <taxon>Lachnospirales</taxon>
        <taxon>Lachnospiraceae</taxon>
        <taxon>Blautia</taxon>
    </lineage>
</organism>
<protein>
    <submittedName>
        <fullName evidence="7">N-acetylmuramoyl-L-alanine amidase</fullName>
    </submittedName>
</protein>
<feature type="compositionally biased region" description="Polar residues" evidence="4">
    <location>
        <begin position="36"/>
        <end position="48"/>
    </location>
</feature>
<feature type="repeat" description="Cell wall-binding" evidence="3">
    <location>
        <begin position="607"/>
        <end position="626"/>
    </location>
</feature>
<dbReference type="Pfam" id="PF01832">
    <property type="entry name" value="Glucosaminidase"/>
    <property type="match status" value="1"/>
</dbReference>
<keyword evidence="5" id="KW-0732">Signal</keyword>
<evidence type="ECO:0000256" key="1">
    <source>
        <dbReference type="ARBA" id="ARBA00022737"/>
    </source>
</evidence>
<dbReference type="RefSeq" id="WP_187558215.1">
    <property type="nucleotide sequence ID" value="NZ_JACRTP010000001.1"/>
</dbReference>
<evidence type="ECO:0000256" key="4">
    <source>
        <dbReference type="SAM" id="MobiDB-lite"/>
    </source>
</evidence>
<dbReference type="Pfam" id="PF01520">
    <property type="entry name" value="Amidase_3"/>
    <property type="match status" value="1"/>
</dbReference>
<evidence type="ECO:0000256" key="5">
    <source>
        <dbReference type="SAM" id="SignalP"/>
    </source>
</evidence>
<evidence type="ECO:0000313" key="8">
    <source>
        <dbReference type="Proteomes" id="UP000661649"/>
    </source>
</evidence>
<dbReference type="PANTHER" id="PTHR30404:SF0">
    <property type="entry name" value="N-ACETYLMURAMOYL-L-ALANINE AMIDASE AMIC"/>
    <property type="match status" value="1"/>
</dbReference>
<dbReference type="SUPFAM" id="SSF53187">
    <property type="entry name" value="Zn-dependent exopeptidases"/>
    <property type="match status" value="1"/>
</dbReference>
<feature type="region of interest" description="Disordered" evidence="4">
    <location>
        <begin position="29"/>
        <end position="107"/>
    </location>
</feature>
<keyword evidence="2" id="KW-0378">Hydrolase</keyword>
<dbReference type="InterPro" id="IPR002901">
    <property type="entry name" value="MGlyc_endo_b_GlcNAc-like_dom"/>
</dbReference>
<name>A0ABR7P8E3_9FIRM</name>
<evidence type="ECO:0000256" key="3">
    <source>
        <dbReference type="PROSITE-ProRule" id="PRU00591"/>
    </source>
</evidence>
<dbReference type="Gene3D" id="2.10.270.10">
    <property type="entry name" value="Cholin Binding"/>
    <property type="match status" value="7"/>
</dbReference>
<dbReference type="SMART" id="SM00646">
    <property type="entry name" value="Ami_3"/>
    <property type="match status" value="1"/>
</dbReference>
<dbReference type="Pfam" id="PF19127">
    <property type="entry name" value="Choline_bind_3"/>
    <property type="match status" value="4"/>
</dbReference>
<feature type="repeat" description="Cell wall-binding" evidence="3">
    <location>
        <begin position="771"/>
        <end position="790"/>
    </location>
</feature>
<dbReference type="Gene3D" id="3.40.630.40">
    <property type="entry name" value="Zn-dependent exopeptidases"/>
    <property type="match status" value="1"/>
</dbReference>
<comment type="caution">
    <text evidence="7">The sequence shown here is derived from an EMBL/GenBank/DDBJ whole genome shotgun (WGS) entry which is preliminary data.</text>
</comment>